<organism evidence="3 4">
    <name type="scientific">Terasakiella brassicae</name>
    <dbReference type="NCBI Taxonomy" id="1634917"/>
    <lineage>
        <taxon>Bacteria</taxon>
        <taxon>Pseudomonadati</taxon>
        <taxon>Pseudomonadota</taxon>
        <taxon>Alphaproteobacteria</taxon>
        <taxon>Rhodospirillales</taxon>
        <taxon>Terasakiellaceae</taxon>
        <taxon>Terasakiella</taxon>
    </lineage>
</organism>
<proteinExistence type="predicted"/>
<comment type="caution">
    <text evidence="3">The sequence shown here is derived from an EMBL/GenBank/DDBJ whole genome shotgun (WGS) entry which is preliminary data.</text>
</comment>
<evidence type="ECO:0000256" key="1">
    <source>
        <dbReference type="SAM" id="Coils"/>
    </source>
</evidence>
<evidence type="ECO:0008006" key="5">
    <source>
        <dbReference type="Google" id="ProtNLM"/>
    </source>
</evidence>
<dbReference type="RefSeq" id="WP_188666360.1">
    <property type="nucleotide sequence ID" value="NZ_BMHV01000024.1"/>
</dbReference>
<dbReference type="SUPFAM" id="SSF56935">
    <property type="entry name" value="Porins"/>
    <property type="match status" value="1"/>
</dbReference>
<dbReference type="Proteomes" id="UP000632498">
    <property type="component" value="Unassembled WGS sequence"/>
</dbReference>
<feature type="signal peptide" evidence="2">
    <location>
        <begin position="1"/>
        <end position="28"/>
    </location>
</feature>
<evidence type="ECO:0000313" key="4">
    <source>
        <dbReference type="Proteomes" id="UP000632498"/>
    </source>
</evidence>
<feature type="chain" id="PRO_5037850245" description="Porin domain-containing protein" evidence="2">
    <location>
        <begin position="29"/>
        <end position="393"/>
    </location>
</feature>
<evidence type="ECO:0000313" key="3">
    <source>
        <dbReference type="EMBL" id="GGF72352.1"/>
    </source>
</evidence>
<dbReference type="AlphaFoldDB" id="A0A917C837"/>
<reference evidence="3" key="1">
    <citation type="journal article" date="2014" name="Int. J. Syst. Evol. Microbiol.">
        <title>Complete genome sequence of Corynebacterium casei LMG S-19264T (=DSM 44701T), isolated from a smear-ripened cheese.</title>
        <authorList>
            <consortium name="US DOE Joint Genome Institute (JGI-PGF)"/>
            <person name="Walter F."/>
            <person name="Albersmeier A."/>
            <person name="Kalinowski J."/>
            <person name="Ruckert C."/>
        </authorList>
    </citation>
    <scope>NUCLEOTIDE SEQUENCE</scope>
    <source>
        <strain evidence="3">CGMCC 1.15254</strain>
    </source>
</reference>
<evidence type="ECO:0000256" key="2">
    <source>
        <dbReference type="SAM" id="SignalP"/>
    </source>
</evidence>
<dbReference type="EMBL" id="BMHV01000024">
    <property type="protein sequence ID" value="GGF72352.1"/>
    <property type="molecule type" value="Genomic_DNA"/>
</dbReference>
<sequence length="393" mass="41750">MSLTFPFKKIALMGVTSALTLTSVSAMAAEPTREELLAMLYKQQSQLNELHKMLKQTQAQVEKTEQKVEEEKASPAFLDTVQIGGVLEFEATSTEDFAGADSSDLSLAKAELSFSAKPHEYVTTNIVALYEDGSNNITLDEATIEIANKENFPLYTTVGKWALPFGNYDTAMSSDPITKTLGETKENAILVGATYAGFSVEGFAFNGDTQQAGEGNNIDQYGLNVAYEGEDAGLTYVLGAGYINNIADSDGVTDVVTGPSALNSYVGGMSLNGSVTVSDITFNAGYVKATDTFKVGELAFNGQGAQPRAWNTELSYATEIMGKPTTFAATYQGSDEALALSLPETRVGAAVTVEVYDKTALTLEYLADEDYSTTEGGTGADGHTATAKLAVEF</sequence>
<dbReference type="NCBIfam" id="NF033652">
    <property type="entry name" value="LbtU_sider_porin"/>
    <property type="match status" value="1"/>
</dbReference>
<accession>A0A917C837</accession>
<keyword evidence="1" id="KW-0175">Coiled coil</keyword>
<protein>
    <recommendedName>
        <fullName evidence="5">Porin domain-containing protein</fullName>
    </recommendedName>
</protein>
<name>A0A917C837_9PROT</name>
<reference evidence="3" key="2">
    <citation type="submission" date="2020-09" db="EMBL/GenBank/DDBJ databases">
        <authorList>
            <person name="Sun Q."/>
            <person name="Zhou Y."/>
        </authorList>
    </citation>
    <scope>NUCLEOTIDE SEQUENCE</scope>
    <source>
        <strain evidence="3">CGMCC 1.15254</strain>
    </source>
</reference>
<keyword evidence="2" id="KW-0732">Signal</keyword>
<feature type="coiled-coil region" evidence="1">
    <location>
        <begin position="47"/>
        <end position="74"/>
    </location>
</feature>
<gene>
    <name evidence="3" type="ORF">GCM10011332_27920</name>
</gene>
<keyword evidence="4" id="KW-1185">Reference proteome</keyword>